<protein>
    <recommendedName>
        <fullName evidence="1">Phospholipid/glycerol acyltransferase domain-containing protein</fullName>
    </recommendedName>
</protein>
<evidence type="ECO:0000313" key="3">
    <source>
        <dbReference type="Proteomes" id="UP000219327"/>
    </source>
</evidence>
<dbReference type="AlphaFoldDB" id="A0A2A5WZU3"/>
<organism evidence="2 3">
    <name type="scientific">OM182 bacterium MED-G24</name>
    <dbReference type="NCBI Taxonomy" id="1986255"/>
    <lineage>
        <taxon>Bacteria</taxon>
        <taxon>Pseudomonadati</taxon>
        <taxon>Pseudomonadota</taxon>
        <taxon>Gammaproteobacteria</taxon>
        <taxon>OMG group</taxon>
        <taxon>OM182 clade</taxon>
    </lineage>
</organism>
<dbReference type="SUPFAM" id="SSF69593">
    <property type="entry name" value="Glycerol-3-phosphate (1)-acyltransferase"/>
    <property type="match status" value="1"/>
</dbReference>
<feature type="domain" description="Phospholipid/glycerol acyltransferase" evidence="1">
    <location>
        <begin position="102"/>
        <end position="237"/>
    </location>
</feature>
<dbReference type="PANTHER" id="PTHR30068">
    <property type="entry name" value="URONATE ISOMERASE"/>
    <property type="match status" value="1"/>
</dbReference>
<sequence length="384" mass="43109">MTDFDDIRPYLDHEVPDAMHRLLRDTEFLDFISRHLAPRMRRVVPGLVRFLVSRYLISRTRGITDIDGLQRYEARYARSLVARTTTSLTVSGLDDLPKNHPHLFISNHRDIAGDSMLLNYVLFQAGLGTVHIAVGDNLVQRRFATDLMRLNKSFFIKRSETGARKIYAAMKQSSAYIHHAMSEGDSIWIAQSEGRAKDGLDTTDPAVIKMFALAHNKRPLSELLPEINLVPLAISYEYDPCDMMKARELHEIEQHGHYEKPPNEDLISLATGLGGFKGHVHLAFGTPISGDLDADQIATEVDRQVVAGLKAYPINHWAFSELAVQHGGEYAEFLPAANAIKSSVNDGVAEERYQRCPEAHRPFWLASYGNLLLNKGRQGLLDGP</sequence>
<accession>A0A2A5WZU3</accession>
<dbReference type="GO" id="GO:0042840">
    <property type="term" value="P:D-glucuronate catabolic process"/>
    <property type="evidence" value="ECO:0007669"/>
    <property type="project" value="TreeGrafter"/>
</dbReference>
<reference evidence="2 3" key="1">
    <citation type="submission" date="2017-08" db="EMBL/GenBank/DDBJ databases">
        <title>Fine stratification of microbial communities through a metagenomic profile of the photic zone.</title>
        <authorList>
            <person name="Haro-Moreno J.M."/>
            <person name="Lopez-Perez M."/>
            <person name="De La Torre J."/>
            <person name="Picazo A."/>
            <person name="Camacho A."/>
            <person name="Rodriguez-Valera F."/>
        </authorList>
    </citation>
    <scope>NUCLEOTIDE SEQUENCE [LARGE SCALE GENOMIC DNA]</scope>
    <source>
        <strain evidence="2">MED-G24</strain>
    </source>
</reference>
<dbReference type="Proteomes" id="UP000219327">
    <property type="component" value="Unassembled WGS sequence"/>
</dbReference>
<dbReference type="GO" id="GO:0019698">
    <property type="term" value="P:D-galacturonate catabolic process"/>
    <property type="evidence" value="ECO:0007669"/>
    <property type="project" value="TreeGrafter"/>
</dbReference>
<dbReference type="InterPro" id="IPR002123">
    <property type="entry name" value="Plipid/glycerol_acylTrfase"/>
</dbReference>
<dbReference type="EMBL" id="NTKD01000002">
    <property type="protein sequence ID" value="PDH41941.1"/>
    <property type="molecule type" value="Genomic_DNA"/>
</dbReference>
<dbReference type="PANTHER" id="PTHR30068:SF3">
    <property type="entry name" value="PHOSPHOLIPID_GLYCEROL ACYLTRANSFERASE DOMAIN-CONTAINING PROTEIN"/>
    <property type="match status" value="1"/>
</dbReference>
<gene>
    <name evidence="2" type="ORF">CNE99_01010</name>
</gene>
<dbReference type="SMART" id="SM00563">
    <property type="entry name" value="PlsC"/>
    <property type="match status" value="1"/>
</dbReference>
<dbReference type="GO" id="GO:0016746">
    <property type="term" value="F:acyltransferase activity"/>
    <property type="evidence" value="ECO:0007669"/>
    <property type="project" value="InterPro"/>
</dbReference>
<proteinExistence type="predicted"/>
<dbReference type="Pfam" id="PF01553">
    <property type="entry name" value="Acyltransferase"/>
    <property type="match status" value="1"/>
</dbReference>
<evidence type="ECO:0000313" key="2">
    <source>
        <dbReference type="EMBL" id="PDH41941.1"/>
    </source>
</evidence>
<name>A0A2A5WZU3_9GAMM</name>
<comment type="caution">
    <text evidence="2">The sequence shown here is derived from an EMBL/GenBank/DDBJ whole genome shotgun (WGS) entry which is preliminary data.</text>
</comment>
<evidence type="ECO:0000259" key="1">
    <source>
        <dbReference type="SMART" id="SM00563"/>
    </source>
</evidence>